<evidence type="ECO:0000313" key="2">
    <source>
        <dbReference type="Proteomes" id="UP000494117"/>
    </source>
</evidence>
<accession>A0A6S7EBP7</accession>
<name>A0A6S7EBP7_9BURK</name>
<reference evidence="1 2" key="1">
    <citation type="submission" date="2020-04" db="EMBL/GenBank/DDBJ databases">
        <authorList>
            <person name="De Canck E."/>
        </authorList>
    </citation>
    <scope>NUCLEOTIDE SEQUENCE [LARGE SCALE GENOMIC DNA]</scope>
    <source>
        <strain evidence="1 2">LMG 26858</strain>
    </source>
</reference>
<dbReference type="Proteomes" id="UP000494117">
    <property type="component" value="Unassembled WGS sequence"/>
</dbReference>
<organism evidence="1 2">
    <name type="scientific">Achromobacter anxifer</name>
    <dbReference type="NCBI Taxonomy" id="1287737"/>
    <lineage>
        <taxon>Bacteria</taxon>
        <taxon>Pseudomonadati</taxon>
        <taxon>Pseudomonadota</taxon>
        <taxon>Betaproteobacteria</taxon>
        <taxon>Burkholderiales</taxon>
        <taxon>Alcaligenaceae</taxon>
        <taxon>Achromobacter</taxon>
    </lineage>
</organism>
<proteinExistence type="predicted"/>
<gene>
    <name evidence="1" type="ORF">LMG26858_04350</name>
</gene>
<sequence>MAISYRPYEPQQEMLLSASLQDWLPAGHLAYFISDTVDAL</sequence>
<protein>
    <submittedName>
        <fullName evidence="1">Uncharacterized protein</fullName>
    </submittedName>
</protein>
<dbReference type="EMBL" id="CADILG010000037">
    <property type="protein sequence ID" value="CAB3903310.1"/>
    <property type="molecule type" value="Genomic_DNA"/>
</dbReference>
<keyword evidence="2" id="KW-1185">Reference proteome</keyword>
<evidence type="ECO:0000313" key="1">
    <source>
        <dbReference type="EMBL" id="CAB3903310.1"/>
    </source>
</evidence>
<dbReference type="AlphaFoldDB" id="A0A6S7EBP7"/>